<reference evidence="1" key="1">
    <citation type="submission" date="2020-10" db="EMBL/GenBank/DDBJ databases">
        <authorList>
            <person name="Gilroy R."/>
        </authorList>
    </citation>
    <scope>NUCLEOTIDE SEQUENCE</scope>
    <source>
        <strain evidence="1">CHK158-818</strain>
    </source>
</reference>
<reference evidence="1" key="2">
    <citation type="journal article" date="2021" name="PeerJ">
        <title>Extensive microbial diversity within the chicken gut microbiome revealed by metagenomics and culture.</title>
        <authorList>
            <person name="Gilroy R."/>
            <person name="Ravi A."/>
            <person name="Getino M."/>
            <person name="Pursley I."/>
            <person name="Horton D.L."/>
            <person name="Alikhan N.F."/>
            <person name="Baker D."/>
            <person name="Gharbi K."/>
            <person name="Hall N."/>
            <person name="Watson M."/>
            <person name="Adriaenssens E.M."/>
            <person name="Foster-Nyarko E."/>
            <person name="Jarju S."/>
            <person name="Secka A."/>
            <person name="Antonio M."/>
            <person name="Oren A."/>
            <person name="Chaudhuri R.R."/>
            <person name="La Ragione R."/>
            <person name="Hildebrand F."/>
            <person name="Pallen M.J."/>
        </authorList>
    </citation>
    <scope>NUCLEOTIDE SEQUENCE</scope>
    <source>
        <strain evidence="1">CHK158-818</strain>
    </source>
</reference>
<dbReference type="CDD" id="cd24079">
    <property type="entry name" value="ASKHA_NBD_PG1100-like"/>
    <property type="match status" value="1"/>
</dbReference>
<organism evidence="1 2">
    <name type="scientific">Candidatus Gallibacteroides avistercoris</name>
    <dbReference type="NCBI Taxonomy" id="2840833"/>
    <lineage>
        <taxon>Bacteria</taxon>
        <taxon>Pseudomonadati</taxon>
        <taxon>Bacteroidota</taxon>
        <taxon>Bacteroidia</taxon>
        <taxon>Bacteroidales</taxon>
        <taxon>Bacteroidaceae</taxon>
        <taxon>Bacteroidaceae incertae sedis</taxon>
        <taxon>Candidatus Gallibacteroides</taxon>
    </lineage>
</organism>
<sequence length="265" mass="29439">NRTKKIRTSGINPFFQSETEITATLKKELIPQLSKVEPINTVYYYGAGCTGNEINNRIVRSIKCSGIPAPKIEVCSDLLGAARALCGNTEGIAVILGTGSNSCLYNGKEIVRHVAPLGFILGDEGSGAALGKRLVADCLKGILPVGTKEELLEFLQLSETRLLERIYSQPYPNRFLASLAPFIHRNRHKPEIKELIEREFSLFFERNIAFYPSHLTSLHATGSIAYHFAETWRALAPKFGKEMGRILPSPLEGLVLFHQQKQEMP</sequence>
<evidence type="ECO:0000313" key="1">
    <source>
        <dbReference type="EMBL" id="HIU54510.1"/>
    </source>
</evidence>
<dbReference type="InterPro" id="IPR052519">
    <property type="entry name" value="Euk-type_GlcNAc_Kinase"/>
</dbReference>
<dbReference type="PANTHER" id="PTHR43190:SF3">
    <property type="entry name" value="N-ACETYL-D-GLUCOSAMINE KINASE"/>
    <property type="match status" value="1"/>
</dbReference>
<dbReference type="Gene3D" id="3.30.420.40">
    <property type="match status" value="2"/>
</dbReference>
<protein>
    <submittedName>
        <fullName evidence="1">ATPase</fullName>
    </submittedName>
</protein>
<dbReference type="SUPFAM" id="SSF53067">
    <property type="entry name" value="Actin-like ATPase domain"/>
    <property type="match status" value="2"/>
</dbReference>
<evidence type="ECO:0000313" key="2">
    <source>
        <dbReference type="Proteomes" id="UP000824112"/>
    </source>
</evidence>
<dbReference type="InterPro" id="IPR043129">
    <property type="entry name" value="ATPase_NBD"/>
</dbReference>
<name>A0A9D1M6G1_9BACT</name>
<dbReference type="PANTHER" id="PTHR43190">
    <property type="entry name" value="N-ACETYL-D-GLUCOSAMINE KINASE"/>
    <property type="match status" value="1"/>
</dbReference>
<feature type="non-terminal residue" evidence="1">
    <location>
        <position position="1"/>
    </location>
</feature>
<proteinExistence type="predicted"/>
<dbReference type="AlphaFoldDB" id="A0A9D1M6G1"/>
<accession>A0A9D1M6G1</accession>
<comment type="caution">
    <text evidence="1">The sequence shown here is derived from an EMBL/GenBank/DDBJ whole genome shotgun (WGS) entry which is preliminary data.</text>
</comment>
<gene>
    <name evidence="1" type="ORF">IAB03_01730</name>
</gene>
<dbReference type="Gene3D" id="1.10.720.160">
    <property type="match status" value="1"/>
</dbReference>
<dbReference type="Proteomes" id="UP000824112">
    <property type="component" value="Unassembled WGS sequence"/>
</dbReference>
<dbReference type="EMBL" id="DVNA01000039">
    <property type="protein sequence ID" value="HIU54510.1"/>
    <property type="molecule type" value="Genomic_DNA"/>
</dbReference>